<organism evidence="1 2">
    <name type="scientific">Endozoicomonas elysicola</name>
    <dbReference type="NCBI Taxonomy" id="305900"/>
    <lineage>
        <taxon>Bacteria</taxon>
        <taxon>Pseudomonadati</taxon>
        <taxon>Pseudomonadota</taxon>
        <taxon>Gammaproteobacteria</taxon>
        <taxon>Oceanospirillales</taxon>
        <taxon>Endozoicomonadaceae</taxon>
        <taxon>Endozoicomonas</taxon>
    </lineage>
</organism>
<dbReference type="EMBL" id="JOJP01000001">
    <property type="protein sequence ID" value="KEI73010.1"/>
    <property type="molecule type" value="Genomic_DNA"/>
</dbReference>
<reference evidence="1 2" key="1">
    <citation type="submission" date="2014-06" db="EMBL/GenBank/DDBJ databases">
        <title>Whole Genome Sequences of Three Symbiotic Endozoicomonas Bacteria.</title>
        <authorList>
            <person name="Neave M.J."/>
            <person name="Apprill A."/>
            <person name="Voolstra C.R."/>
        </authorList>
    </citation>
    <scope>NUCLEOTIDE SEQUENCE [LARGE SCALE GENOMIC DNA]</scope>
    <source>
        <strain evidence="1 2">DSM 22380</strain>
    </source>
</reference>
<dbReference type="RefSeq" id="WP_020581723.1">
    <property type="nucleotide sequence ID" value="NZ_JOJP01000001.1"/>
</dbReference>
<dbReference type="Proteomes" id="UP000027997">
    <property type="component" value="Unassembled WGS sequence"/>
</dbReference>
<evidence type="ECO:0000313" key="1">
    <source>
        <dbReference type="EMBL" id="KEI73010.1"/>
    </source>
</evidence>
<keyword evidence="2" id="KW-1185">Reference proteome</keyword>
<evidence type="ECO:0008006" key="3">
    <source>
        <dbReference type="Google" id="ProtNLM"/>
    </source>
</evidence>
<name>A0A081KFT4_9GAMM</name>
<comment type="caution">
    <text evidence="1">The sequence shown here is derived from an EMBL/GenBank/DDBJ whole genome shotgun (WGS) entry which is preliminary data.</text>
</comment>
<evidence type="ECO:0000313" key="2">
    <source>
        <dbReference type="Proteomes" id="UP000027997"/>
    </source>
</evidence>
<gene>
    <name evidence="1" type="ORF">GV64_21865</name>
</gene>
<accession>A0A081KFT4</accession>
<dbReference type="AlphaFoldDB" id="A0A081KFT4"/>
<sequence>MFWKTVSGKHVGKQFVFMSFLMALLSGCSSLATKDSSTTSPSSEAGQADCQSLSTLFSKSNNNFESIRYRPSYKNKITLWESRYQLIENSCQVWQWGDKYSYVCNEAYPDQETAQQVYQQAQGFINQCLGENPSGWYEEQGVLEGRGEETQYLFEGQVRGSLRKQSTPGLFRDSWSVYFWIDSPSMLR</sequence>
<protein>
    <recommendedName>
        <fullName evidence="3">Lipoprotein</fullName>
    </recommendedName>
</protein>
<dbReference type="PROSITE" id="PS51257">
    <property type="entry name" value="PROKAR_LIPOPROTEIN"/>
    <property type="match status" value="1"/>
</dbReference>
<proteinExistence type="predicted"/>